<dbReference type="InterPro" id="IPR051012">
    <property type="entry name" value="CellSynth/LPSAsmb/PSIAsmb"/>
</dbReference>
<name>A0ABV6YP42_UNCEI</name>
<dbReference type="InterPro" id="IPR011990">
    <property type="entry name" value="TPR-like_helical_dom_sf"/>
</dbReference>
<keyword evidence="5" id="KW-1185">Reference proteome</keyword>
<evidence type="ECO:0000256" key="1">
    <source>
        <dbReference type="ARBA" id="ARBA00022737"/>
    </source>
</evidence>
<reference evidence="4 5" key="1">
    <citation type="submission" date="2024-09" db="EMBL/GenBank/DDBJ databases">
        <authorList>
            <person name="D'Angelo T."/>
        </authorList>
    </citation>
    <scope>NUCLEOTIDE SEQUENCE [LARGE SCALE GENOMIC DNA]</scope>
    <source>
        <strain evidence="4">SAG AM-311-F02</strain>
    </source>
</reference>
<proteinExistence type="predicted"/>
<protein>
    <submittedName>
        <fullName evidence="4">Tetratricopeptide repeat protein</fullName>
    </submittedName>
</protein>
<keyword evidence="2 3" id="KW-0802">TPR repeat</keyword>
<dbReference type="SMART" id="SM00028">
    <property type="entry name" value="TPR"/>
    <property type="match status" value="7"/>
</dbReference>
<dbReference type="Pfam" id="PF13432">
    <property type="entry name" value="TPR_16"/>
    <property type="match status" value="2"/>
</dbReference>
<dbReference type="PROSITE" id="PS50005">
    <property type="entry name" value="TPR"/>
    <property type="match status" value="3"/>
</dbReference>
<dbReference type="EMBL" id="JBHPEI010000035">
    <property type="protein sequence ID" value="MFC1799835.1"/>
    <property type="molecule type" value="Genomic_DNA"/>
</dbReference>
<keyword evidence="1" id="KW-0677">Repeat</keyword>
<dbReference type="Gene3D" id="3.40.720.10">
    <property type="entry name" value="Alkaline Phosphatase, subunit A"/>
    <property type="match status" value="1"/>
</dbReference>
<feature type="repeat" description="TPR" evidence="3">
    <location>
        <begin position="705"/>
        <end position="738"/>
    </location>
</feature>
<accession>A0ABV6YP42</accession>
<dbReference type="Proteomes" id="UP001594288">
    <property type="component" value="Unassembled WGS sequence"/>
</dbReference>
<dbReference type="InterPro" id="IPR019734">
    <property type="entry name" value="TPR_rpt"/>
</dbReference>
<feature type="repeat" description="TPR" evidence="3">
    <location>
        <begin position="603"/>
        <end position="636"/>
    </location>
</feature>
<dbReference type="Pfam" id="PF14559">
    <property type="entry name" value="TPR_19"/>
    <property type="match status" value="1"/>
</dbReference>
<evidence type="ECO:0000256" key="3">
    <source>
        <dbReference type="PROSITE-ProRule" id="PRU00339"/>
    </source>
</evidence>
<comment type="caution">
    <text evidence="4">The sequence shown here is derived from an EMBL/GenBank/DDBJ whole genome shotgun (WGS) entry which is preliminary data.</text>
</comment>
<dbReference type="PANTHER" id="PTHR45586:SF1">
    <property type="entry name" value="LIPOPOLYSACCHARIDE ASSEMBLY PROTEIN B"/>
    <property type="match status" value="1"/>
</dbReference>
<dbReference type="InterPro" id="IPR002591">
    <property type="entry name" value="Phosphodiest/P_Trfase"/>
</dbReference>
<evidence type="ECO:0000256" key="2">
    <source>
        <dbReference type="ARBA" id="ARBA00022803"/>
    </source>
</evidence>
<dbReference type="InterPro" id="IPR017850">
    <property type="entry name" value="Alkaline_phosphatase_core_sf"/>
</dbReference>
<dbReference type="Gene3D" id="1.25.40.10">
    <property type="entry name" value="Tetratricopeptide repeat domain"/>
    <property type="match status" value="1"/>
</dbReference>
<evidence type="ECO:0000313" key="4">
    <source>
        <dbReference type="EMBL" id="MFC1799835.1"/>
    </source>
</evidence>
<dbReference type="SUPFAM" id="SSF53649">
    <property type="entry name" value="Alkaline phosphatase-like"/>
    <property type="match status" value="1"/>
</dbReference>
<gene>
    <name evidence="4" type="ORF">ACFL2Z_02870</name>
</gene>
<dbReference type="PROSITE" id="PS50293">
    <property type="entry name" value="TPR_REGION"/>
    <property type="match status" value="1"/>
</dbReference>
<dbReference type="PANTHER" id="PTHR45586">
    <property type="entry name" value="TPR REPEAT-CONTAINING PROTEIN PA4667"/>
    <property type="match status" value="1"/>
</dbReference>
<feature type="repeat" description="TPR" evidence="3">
    <location>
        <begin position="637"/>
        <end position="670"/>
    </location>
</feature>
<sequence length="886" mass="97139">MKRIAIFTVLAVAAGLLITSVKIVGTDEVVLSGSGEQVRQLKPGLNLLKPFAGTRRFKLHQVYVLAGSEALQISSGGIKSYLLECEVGVELASEKVREIDRDYSDRMFEKLLRPILLREVAAFIASSGGTEALNSDQAGPAITSGVNEKTTPLGISVVSLEKLELLERPRAEHGLKRGDGVKVFILGLDGYDWLVHEKVLETRDLPNMERVRREGTWGNLLSMEPLISPLIWTTMVTGVTPDVHGITDFLVKDETSGMEIPVTSSMRKVPAIWNITSLFDLTCGFVGWFASYPAEEVQGFVVSDRFAYHMFDPGAGEAHDKEGMPGITYPQELSFGLSGLKVGPGAVDDIMPRFITGPLPEYRTGDDGLTYHDPRRPDSPEDNLRMVISAYRTYEQVMKQLYPEYDPDLFGVYFEFTDSIGHLFMKYMKPAMAGLSPQDEQRYGNAIAGAYAEADRILGEVLELMDDSTVLLIVSDHGFKSGGMRPLSDSRMGFGQAVAWHRIRGSIAMLGGPVRRGVEIQDAGVMDIAPTLLYLLGLPVDEKMTGRVLTDALDQAWVEARPITYTSEYDALAGGQSLVAGPSAADKALKDKLISLGYVAGGSSALQNLATYYHKNGRFEEALEVWQQLVELEPDNSAAKISMANAYFKMGKDDMAIRVLEDVIEADPGAMRALHSLVTIHIERGRARDALDVAERAVLADPNDGWSYYDRGMALELLGRYVEAATAYRRALELAPDLAEAHANIAQIYASSGRPEQAMDHAGRAVELAGEQPQMLYVLGVALSANGEEQQALETYYRVIETDSLFVLGYLGACNILLNRGEADSALALSSKALRIPSGYQTYMRCIKARAHVSRGERGAAIEELRKVLDVDPDNEYALSLLKQLQ</sequence>
<organism evidence="4 5">
    <name type="scientific">Eiseniibacteriota bacterium</name>
    <dbReference type="NCBI Taxonomy" id="2212470"/>
    <lineage>
        <taxon>Bacteria</taxon>
        <taxon>Candidatus Eiseniibacteriota</taxon>
    </lineage>
</organism>
<evidence type="ECO:0000313" key="5">
    <source>
        <dbReference type="Proteomes" id="UP001594288"/>
    </source>
</evidence>
<dbReference type="SUPFAM" id="SSF48452">
    <property type="entry name" value="TPR-like"/>
    <property type="match status" value="1"/>
</dbReference>
<dbReference type="Pfam" id="PF01663">
    <property type="entry name" value="Phosphodiest"/>
    <property type="match status" value="1"/>
</dbReference>